<proteinExistence type="inferred from homology"/>
<reference evidence="3 4" key="1">
    <citation type="submission" date="2016-10" db="EMBL/GenBank/DDBJ databases">
        <authorList>
            <person name="de Groot N.N."/>
        </authorList>
    </citation>
    <scope>NUCLEOTIDE SEQUENCE [LARGE SCALE GENOMIC DNA]</scope>
    <source>
        <strain evidence="3 4">DSM 20117</strain>
    </source>
</reference>
<dbReference type="InterPro" id="IPR002933">
    <property type="entry name" value="Peptidase_M20"/>
</dbReference>
<name>A0A1H0ZJQ2_9MICC</name>
<dbReference type="NCBIfam" id="TIGR01891">
    <property type="entry name" value="amidohydrolases"/>
    <property type="match status" value="1"/>
</dbReference>
<dbReference type="GO" id="GO:0016805">
    <property type="term" value="F:dipeptidase activity"/>
    <property type="evidence" value="ECO:0007669"/>
    <property type="project" value="InterPro"/>
</dbReference>
<dbReference type="EMBL" id="FNKH01000002">
    <property type="protein sequence ID" value="SDQ27715.1"/>
    <property type="molecule type" value="Genomic_DNA"/>
</dbReference>
<evidence type="ECO:0000313" key="3">
    <source>
        <dbReference type="EMBL" id="SDQ27715.1"/>
    </source>
</evidence>
<dbReference type="GO" id="GO:0046657">
    <property type="term" value="P:folic acid catabolic process"/>
    <property type="evidence" value="ECO:0007669"/>
    <property type="project" value="TreeGrafter"/>
</dbReference>
<dbReference type="SUPFAM" id="SSF53187">
    <property type="entry name" value="Zn-dependent exopeptidases"/>
    <property type="match status" value="1"/>
</dbReference>
<dbReference type="GO" id="GO:0071713">
    <property type="term" value="F:para-aminobenzoyl-glutamate hydrolase activity"/>
    <property type="evidence" value="ECO:0007669"/>
    <property type="project" value="TreeGrafter"/>
</dbReference>
<keyword evidence="4" id="KW-1185">Reference proteome</keyword>
<dbReference type="InterPro" id="IPR017144">
    <property type="entry name" value="Xaa-Arg_dipeptidase"/>
</dbReference>
<dbReference type="STRING" id="37928.SAMN04489742_0407"/>
<dbReference type="Gene3D" id="3.30.70.360">
    <property type="match status" value="1"/>
</dbReference>
<dbReference type="RefSeq" id="WP_236777327.1">
    <property type="nucleotide sequence ID" value="NZ_CP018863.1"/>
</dbReference>
<dbReference type="Pfam" id="PF07687">
    <property type="entry name" value="M20_dimer"/>
    <property type="match status" value="1"/>
</dbReference>
<protein>
    <recommendedName>
        <fullName evidence="1">Peptidase M20 domain-containing protein 2</fullName>
    </recommendedName>
</protein>
<dbReference type="InterPro" id="IPR052030">
    <property type="entry name" value="Peptidase_M20/M20A_hydrolases"/>
</dbReference>
<dbReference type="GO" id="GO:0005737">
    <property type="term" value="C:cytoplasm"/>
    <property type="evidence" value="ECO:0007669"/>
    <property type="project" value="TreeGrafter"/>
</dbReference>
<dbReference type="Proteomes" id="UP000181917">
    <property type="component" value="Unassembled WGS sequence"/>
</dbReference>
<dbReference type="InterPro" id="IPR036264">
    <property type="entry name" value="Bact_exopeptidase_dim_dom"/>
</dbReference>
<dbReference type="PIRSF" id="PIRSF037226">
    <property type="entry name" value="Amidohydrolase_ACY1L2_prd"/>
    <property type="match status" value="1"/>
</dbReference>
<feature type="domain" description="Peptidase M20 dimerisation" evidence="2">
    <location>
        <begin position="170"/>
        <end position="260"/>
    </location>
</feature>
<dbReference type="PANTHER" id="PTHR30575:SF0">
    <property type="entry name" value="XAA-ARG DIPEPTIDASE"/>
    <property type="match status" value="1"/>
</dbReference>
<dbReference type="AlphaFoldDB" id="A0A1H0ZJQ2"/>
<organism evidence="3 4">
    <name type="scientific">Crystallibacter crystallopoietes</name>
    <dbReference type="NCBI Taxonomy" id="37928"/>
    <lineage>
        <taxon>Bacteria</taxon>
        <taxon>Bacillati</taxon>
        <taxon>Actinomycetota</taxon>
        <taxon>Actinomycetes</taxon>
        <taxon>Micrococcales</taxon>
        <taxon>Micrococcaceae</taxon>
        <taxon>Crystallibacter</taxon>
    </lineage>
</organism>
<accession>A0A1H0ZJQ2</accession>
<dbReference type="InterPro" id="IPR011650">
    <property type="entry name" value="Peptidase_M20_dimer"/>
</dbReference>
<evidence type="ECO:0000259" key="2">
    <source>
        <dbReference type="Pfam" id="PF07687"/>
    </source>
</evidence>
<keyword evidence="3" id="KW-0378">Hydrolase</keyword>
<dbReference type="Pfam" id="PF01546">
    <property type="entry name" value="Peptidase_M20"/>
    <property type="match status" value="1"/>
</dbReference>
<dbReference type="SUPFAM" id="SSF55031">
    <property type="entry name" value="Bacterial exopeptidase dimerisation domain"/>
    <property type="match status" value="1"/>
</dbReference>
<gene>
    <name evidence="3" type="ORF">SAMN04489742_0407</name>
</gene>
<dbReference type="CDD" id="cd05672">
    <property type="entry name" value="M20_ACY1L2-like"/>
    <property type="match status" value="1"/>
</dbReference>
<dbReference type="PANTHER" id="PTHR30575">
    <property type="entry name" value="PEPTIDASE M20"/>
    <property type="match status" value="1"/>
</dbReference>
<dbReference type="Gene3D" id="3.40.630.10">
    <property type="entry name" value="Zn peptidases"/>
    <property type="match status" value="1"/>
</dbReference>
<evidence type="ECO:0000256" key="1">
    <source>
        <dbReference type="PIRNR" id="PIRNR037226"/>
    </source>
</evidence>
<comment type="similarity">
    <text evidence="1">Belongs to the peptidase M20A family.</text>
</comment>
<dbReference type="InterPro" id="IPR017439">
    <property type="entry name" value="Amidohydrolase"/>
</dbReference>
<dbReference type="FunFam" id="3.30.70.360:FF:000004">
    <property type="entry name" value="Peptidase M20 domain-containing protein 2"/>
    <property type="match status" value="1"/>
</dbReference>
<evidence type="ECO:0000313" key="4">
    <source>
        <dbReference type="Proteomes" id="UP000181917"/>
    </source>
</evidence>
<sequence>MKDLKDVAAARIDGLSARLLGLSHRLHANPETAWQEKQAAAWISAELTGVGYKVTRELCGFPTAFAATLGRGPLQLAICAEYDALPGLGHACGHNIIAAAAVGAAAALAPVVDALGVTITVIGTPAEEGGGGKIELMDRGAFDGLHAAMMVHPGPLDVARAEPFAVSHSKIRYRGKATHAAAYPERGVNAADAFTVAQVAIGLLRQQLQSGVRVHGVVTNGGEAPNAIPEVTEGRWYVRAGTLADLAVLEERVRKCFEAGALSTGCDLEIEAESQPYAEFANDEAILDLYVANATALGRQFVSSGPDMRMNRASTDMGNVSQRVPAIHPYIGIDSLPAVNHQKEFAAHCITAAADKAVMDAAKAMAFTCIDIARSSPLRSRLIGNTEQVDPLKETVDVH</sequence>